<sequence>SIFDGTNDSDYNSRNGELCCKENVISLADTDIKSNVVFLENDKDSSFNEMLTLEEISNKSTWSGGNLYIDNDHYMTSETKDDQSPKKVNKGINSLYVLTNNSCYSGTDVDFFLNKGTEEYFNK</sequence>
<feature type="non-terminal residue" evidence="1">
    <location>
        <position position="123"/>
    </location>
</feature>
<organism evidence="1">
    <name type="scientific">Cuerna arida</name>
    <dbReference type="NCBI Taxonomy" id="1464854"/>
    <lineage>
        <taxon>Eukaryota</taxon>
        <taxon>Metazoa</taxon>
        <taxon>Ecdysozoa</taxon>
        <taxon>Arthropoda</taxon>
        <taxon>Hexapoda</taxon>
        <taxon>Insecta</taxon>
        <taxon>Pterygota</taxon>
        <taxon>Neoptera</taxon>
        <taxon>Paraneoptera</taxon>
        <taxon>Hemiptera</taxon>
        <taxon>Auchenorrhyncha</taxon>
        <taxon>Membracoidea</taxon>
        <taxon>Cicadellidae</taxon>
        <taxon>Cicadellinae</taxon>
        <taxon>Proconiini</taxon>
        <taxon>Cuerna</taxon>
    </lineage>
</organism>
<dbReference type="EMBL" id="GECZ01004318">
    <property type="protein sequence ID" value="JAS65451.1"/>
    <property type="molecule type" value="Transcribed_RNA"/>
</dbReference>
<dbReference type="AlphaFoldDB" id="A0A1B6GSP7"/>
<protein>
    <submittedName>
        <fullName evidence="1">Uncharacterized protein</fullName>
    </submittedName>
</protein>
<gene>
    <name evidence="1" type="ORF">g.6471</name>
</gene>
<reference evidence="1" key="1">
    <citation type="submission" date="2015-11" db="EMBL/GenBank/DDBJ databases">
        <title>De novo transcriptome assembly of four potential Pierce s Disease insect vectors from Arizona vineyards.</title>
        <authorList>
            <person name="Tassone E.E."/>
        </authorList>
    </citation>
    <scope>NUCLEOTIDE SEQUENCE</scope>
</reference>
<name>A0A1B6GSP7_9HEMI</name>
<feature type="non-terminal residue" evidence="1">
    <location>
        <position position="1"/>
    </location>
</feature>
<evidence type="ECO:0000313" key="1">
    <source>
        <dbReference type="EMBL" id="JAS65451.1"/>
    </source>
</evidence>
<proteinExistence type="predicted"/>
<accession>A0A1B6GSP7</accession>